<keyword evidence="3" id="KW-1185">Reference proteome</keyword>
<gene>
    <name evidence="2" type="ORF">SAMN04489812_1383</name>
</gene>
<accession>A0A1H1QTI7</accession>
<dbReference type="STRING" id="630515.SAMN04489812_1383"/>
<evidence type="ECO:0000259" key="1">
    <source>
        <dbReference type="Pfam" id="PF12867"/>
    </source>
</evidence>
<dbReference type="EMBL" id="LT629772">
    <property type="protein sequence ID" value="SDS26686.1"/>
    <property type="molecule type" value="Genomic_DNA"/>
</dbReference>
<feature type="domain" description="DinB-like" evidence="1">
    <location>
        <begin position="44"/>
        <end position="156"/>
    </location>
</feature>
<protein>
    <submittedName>
        <fullName evidence="2">DinB superfamily protein</fullName>
    </submittedName>
</protein>
<proteinExistence type="predicted"/>
<dbReference type="InterPro" id="IPR034660">
    <property type="entry name" value="DinB/YfiT-like"/>
</dbReference>
<dbReference type="RefSeq" id="WP_197680027.1">
    <property type="nucleotide sequence ID" value="NZ_LT629772.1"/>
</dbReference>
<dbReference type="SUPFAM" id="SSF109854">
    <property type="entry name" value="DinB/YfiT-like putative metalloenzymes"/>
    <property type="match status" value="1"/>
</dbReference>
<dbReference type="Gene3D" id="1.20.120.450">
    <property type="entry name" value="dinb family like domain"/>
    <property type="match status" value="1"/>
</dbReference>
<dbReference type="Proteomes" id="UP000199103">
    <property type="component" value="Chromosome I"/>
</dbReference>
<dbReference type="Pfam" id="PF12867">
    <property type="entry name" value="DinB_2"/>
    <property type="match status" value="1"/>
</dbReference>
<evidence type="ECO:0000313" key="3">
    <source>
        <dbReference type="Proteomes" id="UP000199103"/>
    </source>
</evidence>
<sequence length="170" mass="19177">MTDHCQECDFDYAEVTTESAAVRLRTDAGNLGDTVLAVGAAPCPTPGCWTAIEYGGHVRDMLIVQRERILHARTADTPPIIPMGRDERVGWGEYTGLTAADIARQLHDTADSLARTLEHLSPEEWRRRVVYNYPERAERTLEWVAAHTVHEIVHHTMDVRRHRSEGSQLP</sequence>
<name>A0A1H1QTI7_9ACTN</name>
<organism evidence="2 3">
    <name type="scientific">Microlunatus soli</name>
    <dbReference type="NCBI Taxonomy" id="630515"/>
    <lineage>
        <taxon>Bacteria</taxon>
        <taxon>Bacillati</taxon>
        <taxon>Actinomycetota</taxon>
        <taxon>Actinomycetes</taxon>
        <taxon>Propionibacteriales</taxon>
        <taxon>Propionibacteriaceae</taxon>
        <taxon>Microlunatus</taxon>
    </lineage>
</organism>
<dbReference type="InterPro" id="IPR024775">
    <property type="entry name" value="DinB-like"/>
</dbReference>
<evidence type="ECO:0000313" key="2">
    <source>
        <dbReference type="EMBL" id="SDS26686.1"/>
    </source>
</evidence>
<dbReference type="AlphaFoldDB" id="A0A1H1QTI7"/>
<reference evidence="2 3" key="1">
    <citation type="submission" date="2016-10" db="EMBL/GenBank/DDBJ databases">
        <authorList>
            <person name="de Groot N.N."/>
        </authorList>
    </citation>
    <scope>NUCLEOTIDE SEQUENCE [LARGE SCALE GENOMIC DNA]</scope>
    <source>
        <strain evidence="2 3">DSM 21800</strain>
    </source>
</reference>